<dbReference type="RefSeq" id="XP_070863286.1">
    <property type="nucleotide sequence ID" value="XM_071013850.1"/>
</dbReference>
<comment type="caution">
    <text evidence="4">The sequence shown here is derived from an EMBL/GenBank/DDBJ whole genome shotgun (WGS) entry which is preliminary data.</text>
</comment>
<feature type="domain" description="Glucose-methanol-choline oxidoreductase N-terminal" evidence="3">
    <location>
        <begin position="318"/>
        <end position="332"/>
    </location>
</feature>
<accession>A0ABR4D3H7</accession>
<dbReference type="PANTHER" id="PTHR11552">
    <property type="entry name" value="GLUCOSE-METHANOL-CHOLINE GMC OXIDOREDUCTASE"/>
    <property type="match status" value="1"/>
</dbReference>
<evidence type="ECO:0000256" key="2">
    <source>
        <dbReference type="SAM" id="SignalP"/>
    </source>
</evidence>
<dbReference type="InterPro" id="IPR036188">
    <property type="entry name" value="FAD/NAD-bd_sf"/>
</dbReference>
<dbReference type="Pfam" id="PF00732">
    <property type="entry name" value="GMC_oxred_N"/>
    <property type="match status" value="1"/>
</dbReference>
<reference evidence="4 5" key="1">
    <citation type="journal article" date="2024" name="Commun. Biol.">
        <title>Comparative genomic analysis of thermophilic fungi reveals convergent evolutionary adaptations and gene losses.</title>
        <authorList>
            <person name="Steindorff A.S."/>
            <person name="Aguilar-Pontes M.V."/>
            <person name="Robinson A.J."/>
            <person name="Andreopoulos B."/>
            <person name="LaButti K."/>
            <person name="Kuo A."/>
            <person name="Mondo S."/>
            <person name="Riley R."/>
            <person name="Otillar R."/>
            <person name="Haridas S."/>
            <person name="Lipzen A."/>
            <person name="Grimwood J."/>
            <person name="Schmutz J."/>
            <person name="Clum A."/>
            <person name="Reid I.D."/>
            <person name="Moisan M.C."/>
            <person name="Butler G."/>
            <person name="Nguyen T.T.M."/>
            <person name="Dewar K."/>
            <person name="Conant G."/>
            <person name="Drula E."/>
            <person name="Henrissat B."/>
            <person name="Hansel C."/>
            <person name="Singer S."/>
            <person name="Hutchinson M.I."/>
            <person name="de Vries R.P."/>
            <person name="Natvig D.O."/>
            <person name="Powell A.J."/>
            <person name="Tsang A."/>
            <person name="Grigoriev I.V."/>
        </authorList>
    </citation>
    <scope>NUCLEOTIDE SEQUENCE [LARGE SCALE GENOMIC DNA]</scope>
    <source>
        <strain evidence="4 5">ATCC 22073</strain>
    </source>
</reference>
<dbReference type="Gene3D" id="3.30.560.10">
    <property type="entry name" value="Glucose Oxidase, domain 3"/>
    <property type="match status" value="1"/>
</dbReference>
<gene>
    <name evidence="4" type="ORF">VTJ83DRAFT_7069</name>
</gene>
<dbReference type="GeneID" id="98128494"/>
<dbReference type="EMBL" id="JAZGUE010000007">
    <property type="protein sequence ID" value="KAL2264559.1"/>
    <property type="molecule type" value="Genomic_DNA"/>
</dbReference>
<dbReference type="Pfam" id="PF05199">
    <property type="entry name" value="GMC_oxred_C"/>
    <property type="match status" value="1"/>
</dbReference>
<protein>
    <recommendedName>
        <fullName evidence="3">Glucose-methanol-choline oxidoreductase N-terminal domain-containing protein</fullName>
    </recommendedName>
</protein>
<feature type="signal peptide" evidence="2">
    <location>
        <begin position="1"/>
        <end position="17"/>
    </location>
</feature>
<evidence type="ECO:0000313" key="4">
    <source>
        <dbReference type="EMBL" id="KAL2264559.1"/>
    </source>
</evidence>
<sequence length="653" mass="68574">MGLVGVAVVSLAAAAGAARVPPQHHVKRQVAELRESYDFVIAGGGTAGLTVADRLSAAFPSKNVLVIEYGDIHAAPGLFDPPTNWIEPHPDEAPRWTLLALPSPDMGNARASVQAGQTVGGSSAVNGQFFDRGAKQDYDAWHELGGLEALLSPNKWNWNGIFPYFKKSVTFTEPSPSVAARYGYTWSTSAYGGTGPIWSTYAPFQWADQKILTQAWHDLGVPDVRECAGGRKEGVCWVPASQHPVTGERSHSGVGHYADAQPRANYDLLVRHQVVRVAYGAGGPLGGGAPRVEVRSLDGDGGGLFNVTVRGEVILSAGALHTPTILQRSGIGPAAFLAGRGVPVVVDLPGVGSNLQDHSGPPVTWNYTAPYAPGAWPLPSEVGRNATFKAEATAAFAATPAAGPYTLGGGNSAVYASLPRAAGRAAAARIARKIRKQVLDGSARTFLPADLRGVPAVVAGYKAQLLVLARALEDAGSPSVETPWATAEGPVTAWSFLLRPLSRGTVRLDPADPLAPPVLDYRAGANPVDMDLHRAHLRFVRQLVATPTLQQFGAAELAPGAAVAGDDEALAAYIRDKSFLSFMHPCGTAAMMPRSLGGVVGYDLKVHGTKGLRVADASIMPLEPAAHLSATTYAIGEKAADIIIAEWKKKKGW</sequence>
<dbReference type="InterPro" id="IPR007867">
    <property type="entry name" value="GMC_OxRtase_C"/>
</dbReference>
<dbReference type="Gene3D" id="3.50.50.60">
    <property type="entry name" value="FAD/NAD(P)-binding domain"/>
    <property type="match status" value="1"/>
</dbReference>
<dbReference type="PROSITE" id="PS00624">
    <property type="entry name" value="GMC_OXRED_2"/>
    <property type="match status" value="1"/>
</dbReference>
<feature type="chain" id="PRO_5046271749" description="Glucose-methanol-choline oxidoreductase N-terminal domain-containing protein" evidence="2">
    <location>
        <begin position="18"/>
        <end position="653"/>
    </location>
</feature>
<name>A0ABR4D3H7_9PEZI</name>
<dbReference type="PIRSF" id="PIRSF000137">
    <property type="entry name" value="Alcohol_oxidase"/>
    <property type="match status" value="1"/>
</dbReference>
<dbReference type="SUPFAM" id="SSF54373">
    <property type="entry name" value="FAD-linked reductases, C-terminal domain"/>
    <property type="match status" value="1"/>
</dbReference>
<proteinExistence type="inferred from homology"/>
<keyword evidence="2" id="KW-0732">Signal</keyword>
<dbReference type="InterPro" id="IPR012132">
    <property type="entry name" value="GMC_OxRdtase"/>
</dbReference>
<comment type="similarity">
    <text evidence="1">Belongs to the GMC oxidoreductase family.</text>
</comment>
<evidence type="ECO:0000313" key="5">
    <source>
        <dbReference type="Proteomes" id="UP001600064"/>
    </source>
</evidence>
<keyword evidence="5" id="KW-1185">Reference proteome</keyword>
<dbReference type="PANTHER" id="PTHR11552:SF115">
    <property type="entry name" value="DEHYDROGENASE XPTC-RELATED"/>
    <property type="match status" value="1"/>
</dbReference>
<dbReference type="SUPFAM" id="SSF51905">
    <property type="entry name" value="FAD/NAD(P)-binding domain"/>
    <property type="match status" value="1"/>
</dbReference>
<organism evidence="4 5">
    <name type="scientific">Remersonia thermophila</name>
    <dbReference type="NCBI Taxonomy" id="72144"/>
    <lineage>
        <taxon>Eukaryota</taxon>
        <taxon>Fungi</taxon>
        <taxon>Dikarya</taxon>
        <taxon>Ascomycota</taxon>
        <taxon>Pezizomycotina</taxon>
        <taxon>Sordariomycetes</taxon>
        <taxon>Sordariomycetidae</taxon>
        <taxon>Sordariales</taxon>
        <taxon>Sordariales incertae sedis</taxon>
        <taxon>Remersonia</taxon>
    </lineage>
</organism>
<evidence type="ECO:0000256" key="1">
    <source>
        <dbReference type="ARBA" id="ARBA00010790"/>
    </source>
</evidence>
<dbReference type="InterPro" id="IPR000172">
    <property type="entry name" value="GMC_OxRdtase_N"/>
</dbReference>
<dbReference type="Proteomes" id="UP001600064">
    <property type="component" value="Unassembled WGS sequence"/>
</dbReference>
<evidence type="ECO:0000259" key="3">
    <source>
        <dbReference type="PROSITE" id="PS00624"/>
    </source>
</evidence>